<evidence type="ECO:0000313" key="2">
    <source>
        <dbReference type="EMBL" id="URE13109.1"/>
    </source>
</evidence>
<dbReference type="AlphaFoldDB" id="A0A9E7GD33"/>
<feature type="chain" id="PRO_5038790446" evidence="1">
    <location>
        <begin position="20"/>
        <end position="95"/>
    </location>
</feature>
<proteinExistence type="predicted"/>
<evidence type="ECO:0000256" key="1">
    <source>
        <dbReference type="SAM" id="SignalP"/>
    </source>
</evidence>
<keyword evidence="3" id="KW-1185">Reference proteome</keyword>
<protein>
    <submittedName>
        <fullName evidence="2">Uncharacterized protein</fullName>
    </submittedName>
</protein>
<reference evidence="2" key="1">
    <citation type="submission" date="2022-05" db="EMBL/GenBank/DDBJ databases">
        <title>The Musa troglodytarum L. genome provides insights into the mechanism of non-climacteric behaviour and enrichment of carotenoids.</title>
        <authorList>
            <person name="Wang J."/>
        </authorList>
    </citation>
    <scope>NUCLEOTIDE SEQUENCE</scope>
    <source>
        <tissue evidence="2">Leaf</tissue>
    </source>
</reference>
<sequence>MHDLNGPDLLMLLSVVVWCKDELTLVSTNNNARVRSLVPGNWFGTRRRSAKKPVHGVLDLQKRDFSLPLITGLVVGGGIGQISQGSSANVSLCNA</sequence>
<keyword evidence="1" id="KW-0732">Signal</keyword>
<accession>A0A9E7GD33</accession>
<name>A0A9E7GD33_9LILI</name>
<gene>
    <name evidence="2" type="ORF">MUK42_28252</name>
</gene>
<dbReference type="Proteomes" id="UP001055439">
    <property type="component" value="Chromosome 6"/>
</dbReference>
<feature type="signal peptide" evidence="1">
    <location>
        <begin position="1"/>
        <end position="19"/>
    </location>
</feature>
<evidence type="ECO:0000313" key="3">
    <source>
        <dbReference type="Proteomes" id="UP001055439"/>
    </source>
</evidence>
<dbReference type="EMBL" id="CP097508">
    <property type="protein sequence ID" value="URE13109.1"/>
    <property type="molecule type" value="Genomic_DNA"/>
</dbReference>
<organism evidence="2 3">
    <name type="scientific">Musa troglodytarum</name>
    <name type="common">fe'i banana</name>
    <dbReference type="NCBI Taxonomy" id="320322"/>
    <lineage>
        <taxon>Eukaryota</taxon>
        <taxon>Viridiplantae</taxon>
        <taxon>Streptophyta</taxon>
        <taxon>Embryophyta</taxon>
        <taxon>Tracheophyta</taxon>
        <taxon>Spermatophyta</taxon>
        <taxon>Magnoliopsida</taxon>
        <taxon>Liliopsida</taxon>
        <taxon>Zingiberales</taxon>
        <taxon>Musaceae</taxon>
        <taxon>Musa</taxon>
    </lineage>
</organism>